<dbReference type="InterPro" id="IPR000086">
    <property type="entry name" value="NUDIX_hydrolase_dom"/>
</dbReference>
<dbReference type="Proteomes" id="UP001549104">
    <property type="component" value="Unassembled WGS sequence"/>
</dbReference>
<keyword evidence="3" id="KW-1185">Reference proteome</keyword>
<dbReference type="Pfam" id="PF00293">
    <property type="entry name" value="NUDIX"/>
    <property type="match status" value="1"/>
</dbReference>
<organism evidence="2 3">
    <name type="scientific">Sporosarcina psychrophila</name>
    <name type="common">Bacillus psychrophilus</name>
    <dbReference type="NCBI Taxonomy" id="1476"/>
    <lineage>
        <taxon>Bacteria</taxon>
        <taxon>Bacillati</taxon>
        <taxon>Bacillota</taxon>
        <taxon>Bacilli</taxon>
        <taxon>Bacillales</taxon>
        <taxon>Caryophanaceae</taxon>
        <taxon>Sporosarcina</taxon>
    </lineage>
</organism>
<protein>
    <submittedName>
        <fullName evidence="2">Isopentenyldiphosphate isomerase</fullName>
    </submittedName>
</protein>
<comment type="caution">
    <text evidence="2">The sequence shown here is derived from an EMBL/GenBank/DDBJ whole genome shotgun (WGS) entry which is preliminary data.</text>
</comment>
<dbReference type="InterPro" id="IPR015797">
    <property type="entry name" value="NUDIX_hydrolase-like_dom_sf"/>
</dbReference>
<gene>
    <name evidence="2" type="ORF">ABIC55_004827</name>
</gene>
<keyword evidence="2" id="KW-0413">Isomerase</keyword>
<feature type="domain" description="Nudix hydrolase" evidence="1">
    <location>
        <begin position="27"/>
        <end position="162"/>
    </location>
</feature>
<dbReference type="SUPFAM" id="SSF55811">
    <property type="entry name" value="Nudix"/>
    <property type="match status" value="1"/>
</dbReference>
<dbReference type="RefSeq" id="WP_342539324.1">
    <property type="nucleotide sequence ID" value="NZ_JBEPME010000015.1"/>
</dbReference>
<accession>A0ABV2KF20</accession>
<proteinExistence type="predicted"/>
<reference evidence="2 3" key="1">
    <citation type="submission" date="2024-06" db="EMBL/GenBank/DDBJ databases">
        <title>Sorghum-associated microbial communities from plants grown in Nebraska, USA.</title>
        <authorList>
            <person name="Schachtman D."/>
        </authorList>
    </citation>
    <scope>NUCLEOTIDE SEQUENCE [LARGE SCALE GENOMIC DNA]</scope>
    <source>
        <strain evidence="2 3">1288</strain>
    </source>
</reference>
<evidence type="ECO:0000259" key="1">
    <source>
        <dbReference type="PROSITE" id="PS51462"/>
    </source>
</evidence>
<dbReference type="PANTHER" id="PTHR10885:SF0">
    <property type="entry name" value="ISOPENTENYL-DIPHOSPHATE DELTA-ISOMERASE"/>
    <property type="match status" value="1"/>
</dbReference>
<name>A0ABV2KF20_SPOPS</name>
<dbReference type="GO" id="GO:0016853">
    <property type="term" value="F:isomerase activity"/>
    <property type="evidence" value="ECO:0007669"/>
    <property type="project" value="UniProtKB-KW"/>
</dbReference>
<dbReference type="CDD" id="cd04692">
    <property type="entry name" value="NUDIX_Hydrolase"/>
    <property type="match status" value="1"/>
</dbReference>
<dbReference type="Gene3D" id="3.90.79.10">
    <property type="entry name" value="Nucleoside Triphosphate Pyrophosphohydrolase"/>
    <property type="match status" value="1"/>
</dbReference>
<dbReference type="PROSITE" id="PS51462">
    <property type="entry name" value="NUDIX"/>
    <property type="match status" value="1"/>
</dbReference>
<dbReference type="PANTHER" id="PTHR10885">
    <property type="entry name" value="ISOPENTENYL-DIPHOSPHATE DELTA-ISOMERASE"/>
    <property type="match status" value="1"/>
</dbReference>
<evidence type="ECO:0000313" key="2">
    <source>
        <dbReference type="EMBL" id="MET3659681.1"/>
    </source>
</evidence>
<evidence type="ECO:0000313" key="3">
    <source>
        <dbReference type="Proteomes" id="UP001549104"/>
    </source>
</evidence>
<sequence length="191" mass="22122">MEQLKVFDENYTYLRNENRAKVHCEGLWHETFHCWLVDDQFVYIQKRSAIKKDFPGLFDITAAGHILSTETVADGIREVEEELGIEVDITKLHSKGVVQNSIKLPNFIDREFSNVFLYDSTFAASDFSLQQEEVESVHVVERKALIDLFVNEVMTVKCINIFDGTLAEIGLSDFVPHERNYFEQVAHIFKE</sequence>
<dbReference type="EMBL" id="JBEPME010000015">
    <property type="protein sequence ID" value="MET3659681.1"/>
    <property type="molecule type" value="Genomic_DNA"/>
</dbReference>